<evidence type="ECO:0000256" key="6">
    <source>
        <dbReference type="ARBA" id="ARBA00022833"/>
    </source>
</evidence>
<organism evidence="9 10">
    <name type="scientific">Mangrovimicrobium sediminis</name>
    <dbReference type="NCBI Taxonomy" id="2562682"/>
    <lineage>
        <taxon>Bacteria</taxon>
        <taxon>Pseudomonadati</taxon>
        <taxon>Pseudomonadota</taxon>
        <taxon>Gammaproteobacteria</taxon>
        <taxon>Cellvibrionales</taxon>
        <taxon>Halieaceae</taxon>
        <taxon>Mangrovimicrobium</taxon>
    </lineage>
</organism>
<proteinExistence type="predicted"/>
<comment type="caution">
    <text evidence="9">The sequence shown here is derived from an EMBL/GenBank/DDBJ whole genome shotgun (WGS) entry which is preliminary data.</text>
</comment>
<evidence type="ECO:0000256" key="2">
    <source>
        <dbReference type="ARBA" id="ARBA00022670"/>
    </source>
</evidence>
<dbReference type="GO" id="GO:0006508">
    <property type="term" value="P:proteolysis"/>
    <property type="evidence" value="ECO:0007669"/>
    <property type="project" value="UniProtKB-KW"/>
</dbReference>
<feature type="domain" description="Peptidase M28" evidence="8">
    <location>
        <begin position="300"/>
        <end position="511"/>
    </location>
</feature>
<dbReference type="EMBL" id="SRLE01000002">
    <property type="protein sequence ID" value="TGD75707.1"/>
    <property type="molecule type" value="Genomic_DNA"/>
</dbReference>
<dbReference type="GO" id="GO:0004177">
    <property type="term" value="F:aminopeptidase activity"/>
    <property type="evidence" value="ECO:0007669"/>
    <property type="project" value="UniProtKB-KW"/>
</dbReference>
<feature type="chain" id="PRO_5021312568" evidence="7">
    <location>
        <begin position="22"/>
        <end position="556"/>
    </location>
</feature>
<dbReference type="Proteomes" id="UP000298050">
    <property type="component" value="Unassembled WGS sequence"/>
</dbReference>
<dbReference type="InterPro" id="IPR007484">
    <property type="entry name" value="Peptidase_M28"/>
</dbReference>
<dbReference type="RefSeq" id="WP_135440959.1">
    <property type="nucleotide sequence ID" value="NZ_SRLE01000002.1"/>
</dbReference>
<dbReference type="PANTHER" id="PTHR12147">
    <property type="entry name" value="METALLOPEPTIDASE M28 FAMILY MEMBER"/>
    <property type="match status" value="1"/>
</dbReference>
<dbReference type="Pfam" id="PF04389">
    <property type="entry name" value="Peptidase_M28"/>
    <property type="match status" value="1"/>
</dbReference>
<evidence type="ECO:0000256" key="7">
    <source>
        <dbReference type="SAM" id="SignalP"/>
    </source>
</evidence>
<keyword evidence="10" id="KW-1185">Reference proteome</keyword>
<reference evidence="9 10" key="1">
    <citation type="submission" date="2019-04" db="EMBL/GenBank/DDBJ databases">
        <title>Taxonomy of novel Haliea sp. from mangrove soil of West Coast of India.</title>
        <authorList>
            <person name="Verma A."/>
            <person name="Kumar P."/>
            <person name="Krishnamurthi S."/>
        </authorList>
    </citation>
    <scope>NUCLEOTIDE SEQUENCE [LARGE SCALE GENOMIC DNA]</scope>
    <source>
        <strain evidence="9 10">SAOS-164</strain>
    </source>
</reference>
<keyword evidence="2" id="KW-0645">Protease</keyword>
<dbReference type="AlphaFoldDB" id="A0A4Z0M8K4"/>
<dbReference type="GO" id="GO:0008235">
    <property type="term" value="F:metalloexopeptidase activity"/>
    <property type="evidence" value="ECO:0007669"/>
    <property type="project" value="InterPro"/>
</dbReference>
<keyword evidence="3" id="KW-0479">Metal-binding</keyword>
<dbReference type="SUPFAM" id="SSF52025">
    <property type="entry name" value="PA domain"/>
    <property type="match status" value="1"/>
</dbReference>
<keyword evidence="4 7" id="KW-0732">Signal</keyword>
<dbReference type="SUPFAM" id="SSF53187">
    <property type="entry name" value="Zn-dependent exopeptidases"/>
    <property type="match status" value="1"/>
</dbReference>
<evidence type="ECO:0000256" key="3">
    <source>
        <dbReference type="ARBA" id="ARBA00022723"/>
    </source>
</evidence>
<dbReference type="InterPro" id="IPR046450">
    <property type="entry name" value="PA_dom_sf"/>
</dbReference>
<dbReference type="GO" id="GO:0046872">
    <property type="term" value="F:metal ion binding"/>
    <property type="evidence" value="ECO:0007669"/>
    <property type="project" value="UniProtKB-KW"/>
</dbReference>
<keyword evidence="1" id="KW-0031">Aminopeptidase</keyword>
<feature type="signal peptide" evidence="7">
    <location>
        <begin position="1"/>
        <end position="21"/>
    </location>
</feature>
<evidence type="ECO:0000259" key="8">
    <source>
        <dbReference type="Pfam" id="PF04389"/>
    </source>
</evidence>
<accession>A0A4Z0M8K4</accession>
<evidence type="ECO:0000313" key="10">
    <source>
        <dbReference type="Proteomes" id="UP000298050"/>
    </source>
</evidence>
<evidence type="ECO:0000256" key="5">
    <source>
        <dbReference type="ARBA" id="ARBA00022801"/>
    </source>
</evidence>
<evidence type="ECO:0000256" key="1">
    <source>
        <dbReference type="ARBA" id="ARBA00022438"/>
    </source>
</evidence>
<name>A0A4Z0M8K4_9GAMM</name>
<dbReference type="OrthoDB" id="9778250at2"/>
<keyword evidence="6" id="KW-0862">Zinc</keyword>
<evidence type="ECO:0000256" key="4">
    <source>
        <dbReference type="ARBA" id="ARBA00022729"/>
    </source>
</evidence>
<evidence type="ECO:0000313" key="9">
    <source>
        <dbReference type="EMBL" id="TGD75707.1"/>
    </source>
</evidence>
<dbReference type="Gene3D" id="3.40.630.10">
    <property type="entry name" value="Zn peptidases"/>
    <property type="match status" value="2"/>
</dbReference>
<sequence>MPALRRLLAAAFMCCSASTFAAQPATAPAHEAAQQITDKYMRDFIREISSDAYEGRGPGSRGDAKARAYLVQQMQALGLQPGAAGGQWEQPFDLVGVEAQQPPSWTFQKRDHALVLKQWDQFIVFSGVQQSKARLVNAELVFVGYGIQAPEYDWDDYKGVDLTGKVLVMMNNDPDWDPALFAGDTRLWYGRWDYKYLSAAQQGAAGAIIIHTSPSAGYPFQVVQTSWTGVQYELPAGDEPRSQVKAWVSEDAARELVALGGFDLDKLRASARERDFRPVPLGVHTSLAMSVEVERVETANVLGLIPGSDPVLKDEVVLLTAHHDHLGIGTPDASGDTIYNGAMDNGAGMAQVLAIARAIKALPEAPRRSLLVAFVAAEEQGLLGSKWYAEHPTFAPGRIAANVNYDGGNIWGDTHDVTYIGLGKSSIDQIATLIAGEQGRVVKPDQFPDRGYYYRSDQFSLAKIGVPAMYLDTGTDFVDRPAGWGREQKDHYTDHSYHQPSDEYKESWNLDGMLDDALLGYWTTLALANADTLPTWTPGDEFEAARLRALEALDTP</sequence>
<keyword evidence="5" id="KW-0378">Hydrolase</keyword>
<gene>
    <name evidence="9" type="ORF">E4634_02165</name>
</gene>
<dbReference type="InterPro" id="IPR045175">
    <property type="entry name" value="M28_fam"/>
</dbReference>
<dbReference type="PANTHER" id="PTHR12147:SF56">
    <property type="entry name" value="AMINOPEPTIDASE YDR415C-RELATED"/>
    <property type="match status" value="1"/>
</dbReference>
<dbReference type="Gene3D" id="3.50.30.30">
    <property type="match status" value="1"/>
</dbReference>
<protein>
    <submittedName>
        <fullName evidence="9">M28 family peptidase</fullName>
    </submittedName>
</protein>